<dbReference type="Gene3D" id="1.10.340.30">
    <property type="entry name" value="Hypothetical protein, domain 2"/>
    <property type="match status" value="1"/>
</dbReference>
<dbReference type="Proteomes" id="UP001491310">
    <property type="component" value="Unassembled WGS sequence"/>
</dbReference>
<dbReference type="CDD" id="cd00056">
    <property type="entry name" value="ENDO3c"/>
    <property type="match status" value="1"/>
</dbReference>
<accession>A0ABR2YPM1</accession>
<dbReference type="PANTHER" id="PTHR47203:SF1">
    <property type="entry name" value="HYPOTHETICAL BASE EXCISION DNA REPAIR PROTEIN (EUROFUNG)"/>
    <property type="match status" value="1"/>
</dbReference>
<dbReference type="Gene3D" id="1.10.1670.10">
    <property type="entry name" value="Helix-hairpin-Helix base-excision DNA repair enzymes (C-terminal)"/>
    <property type="match status" value="1"/>
</dbReference>
<feature type="domain" description="HhH-GPD" evidence="2">
    <location>
        <begin position="86"/>
        <end position="246"/>
    </location>
</feature>
<sequence>MKIEISSDVEPKVEAKGVSLTPSSPFPDFLRPTAEECRAARDALALLHGEPQQHKHNEPGPAAAAADSLHTHTQQTVLDSLVRTILSQNTTDVTSHRAFASLKAAFPGEEGWKAVLRAPPGKVEEAIRMGGLADIKAERIKAILATLLEERGKICMEYLREMSDDEIKAELSRFKGVGKKTVACVLMFCLAREEFPVDTHVWRISKSLGWVPAKASRDAAYEHLNVHVPPDVRYDLHVLLVEHGKRCPRCASNGKPRKESHGDCPLRNLKDLASKSKLKLEKE</sequence>
<dbReference type="EMBL" id="JALJOT010000008">
    <property type="protein sequence ID" value="KAK9908541.1"/>
    <property type="molecule type" value="Genomic_DNA"/>
</dbReference>
<feature type="region of interest" description="Disordered" evidence="1">
    <location>
        <begin position="51"/>
        <end position="70"/>
    </location>
</feature>
<dbReference type="Pfam" id="PF00730">
    <property type="entry name" value="HhH-GPD"/>
    <property type="match status" value="1"/>
</dbReference>
<comment type="caution">
    <text evidence="3">The sequence shown here is derived from an EMBL/GenBank/DDBJ whole genome shotgun (WGS) entry which is preliminary data.</text>
</comment>
<reference evidence="3 4" key="1">
    <citation type="journal article" date="2024" name="Nat. Commun.">
        <title>Phylogenomics reveals the evolutionary origins of lichenization in chlorophyte algae.</title>
        <authorList>
            <person name="Puginier C."/>
            <person name="Libourel C."/>
            <person name="Otte J."/>
            <person name="Skaloud P."/>
            <person name="Haon M."/>
            <person name="Grisel S."/>
            <person name="Petersen M."/>
            <person name="Berrin J.G."/>
            <person name="Delaux P.M."/>
            <person name="Dal Grande F."/>
            <person name="Keller J."/>
        </authorList>
    </citation>
    <scope>NUCLEOTIDE SEQUENCE [LARGE SCALE GENOMIC DNA]</scope>
    <source>
        <strain evidence="3 4">SAG 216-7</strain>
    </source>
</reference>
<organism evidence="3 4">
    <name type="scientific">Coccomyxa subellipsoidea</name>
    <dbReference type="NCBI Taxonomy" id="248742"/>
    <lineage>
        <taxon>Eukaryota</taxon>
        <taxon>Viridiplantae</taxon>
        <taxon>Chlorophyta</taxon>
        <taxon>core chlorophytes</taxon>
        <taxon>Trebouxiophyceae</taxon>
        <taxon>Trebouxiophyceae incertae sedis</taxon>
        <taxon>Coccomyxaceae</taxon>
        <taxon>Coccomyxa</taxon>
    </lineage>
</organism>
<gene>
    <name evidence="3" type="ORF">WJX75_009436</name>
</gene>
<name>A0ABR2YPM1_9CHLO</name>
<evidence type="ECO:0000256" key="1">
    <source>
        <dbReference type="SAM" id="MobiDB-lite"/>
    </source>
</evidence>
<dbReference type="SUPFAM" id="SSF48150">
    <property type="entry name" value="DNA-glycosylase"/>
    <property type="match status" value="1"/>
</dbReference>
<dbReference type="PANTHER" id="PTHR47203">
    <property type="match status" value="1"/>
</dbReference>
<dbReference type="InterPro" id="IPR023170">
    <property type="entry name" value="HhH_base_excis_C"/>
</dbReference>
<keyword evidence="4" id="KW-1185">Reference proteome</keyword>
<dbReference type="InterPro" id="IPR003265">
    <property type="entry name" value="HhH-GPD_domain"/>
</dbReference>
<protein>
    <recommendedName>
        <fullName evidence="2">HhH-GPD domain-containing protein</fullName>
    </recommendedName>
</protein>
<proteinExistence type="predicted"/>
<evidence type="ECO:0000313" key="4">
    <source>
        <dbReference type="Proteomes" id="UP001491310"/>
    </source>
</evidence>
<dbReference type="SMART" id="SM00478">
    <property type="entry name" value="ENDO3c"/>
    <property type="match status" value="1"/>
</dbReference>
<evidence type="ECO:0000313" key="3">
    <source>
        <dbReference type="EMBL" id="KAK9908541.1"/>
    </source>
</evidence>
<evidence type="ECO:0000259" key="2">
    <source>
        <dbReference type="SMART" id="SM00478"/>
    </source>
</evidence>
<dbReference type="InterPro" id="IPR011257">
    <property type="entry name" value="DNA_glycosylase"/>
</dbReference>